<gene>
    <name evidence="2" type="ORF">AMAG_16218</name>
</gene>
<dbReference type="CDD" id="cd05121">
    <property type="entry name" value="ABC1_ADCK3-like"/>
    <property type="match status" value="1"/>
</dbReference>
<organism evidence="2 3">
    <name type="scientific">Allomyces macrogynus (strain ATCC 38327)</name>
    <name type="common">Allomyces javanicus var. macrogynus</name>
    <dbReference type="NCBI Taxonomy" id="578462"/>
    <lineage>
        <taxon>Eukaryota</taxon>
        <taxon>Fungi</taxon>
        <taxon>Fungi incertae sedis</taxon>
        <taxon>Blastocladiomycota</taxon>
        <taxon>Blastocladiomycetes</taxon>
        <taxon>Blastocladiales</taxon>
        <taxon>Blastocladiaceae</taxon>
        <taxon>Allomyces</taxon>
    </lineage>
</organism>
<dbReference type="EMBL" id="GG745373">
    <property type="protein sequence ID" value="KNE71663.1"/>
    <property type="molecule type" value="Genomic_DNA"/>
</dbReference>
<evidence type="ECO:0000313" key="2">
    <source>
        <dbReference type="EMBL" id="KNE71663.1"/>
    </source>
</evidence>
<dbReference type="InterPro" id="IPR051130">
    <property type="entry name" value="Mito_struct-func_regulator"/>
</dbReference>
<dbReference type="VEuPathDB" id="FungiDB:AMAG_16218"/>
<name>A0A0L0TA23_ALLM3</name>
<sequence length="645" mass="71838">MLTALHLARRIAPQAAPKSLFRRSIGVAGRLIADVGLFGAGYAGHRYYVAQDPEFMATMARLNRPLTIYKKVGPIYLHYEWVNFKLRNASEEERDAAFEALHKQYAPTALDLILQLRGLYVKIGQVMTTRSDLVPQAYRDALAPLLDQVPSALPNDEVAEIVRKELGVTDLNDVFAEWDASPLGAASIAQVHSARLKDGREVVVKVQCPGTRDIFEQDFKTSRQLAKLIQPEQLMVLDEMQAQFLTEFDFEREAWALETIRGNLVEGGYIAPDAKWGTGVGSHPTTGPLAHVKVRLAMPRTVPDLCTPRVIVMERLPGEKLVDVVLRYYREVAAAMGQDLDELAPMMGQAGRRPPTPVEGGAGDVFTKGETSPSPPMRLTPAALKKADEFMRPSWRMKLKMARAAVVIFLRNYVGWSAVWAWNHSIGWVFSRTALPYPRVLQPVGGPDMVRLLLDVHGYQMLVNGLFNGDPHPGNLLLYHDDDGTPVVGLIDYGQVKSLTNEQRRDLARLMTALASDDTARIAQIMADLGVRSRHMYQDTLAAAGQILFNCDDLVTRNPDGSRVSMAEYRDKMLALRARDPWEDLPGWLVMPMRTSMLLRGLGTLLAPRDRVKAAVAWREHAERVLREFGEGEVEVEAVAEPVPV</sequence>
<dbReference type="OrthoDB" id="427480at2759"/>
<dbReference type="InterPro" id="IPR011009">
    <property type="entry name" value="Kinase-like_dom_sf"/>
</dbReference>
<keyword evidence="3" id="KW-1185">Reference proteome</keyword>
<dbReference type="SUPFAM" id="SSF56112">
    <property type="entry name" value="Protein kinase-like (PK-like)"/>
    <property type="match status" value="1"/>
</dbReference>
<dbReference type="eggNOG" id="KOG1235">
    <property type="taxonomic scope" value="Eukaryota"/>
</dbReference>
<dbReference type="PANTHER" id="PTHR43173:SF34">
    <property type="entry name" value="ABC1 ATYPICAL KINASE-LIKE DOMAIN-CONTAINING PROTEIN"/>
    <property type="match status" value="1"/>
</dbReference>
<reference evidence="2 3" key="1">
    <citation type="submission" date="2009-11" db="EMBL/GenBank/DDBJ databases">
        <title>Annotation of Allomyces macrogynus ATCC 38327.</title>
        <authorList>
            <consortium name="The Broad Institute Genome Sequencing Platform"/>
            <person name="Russ C."/>
            <person name="Cuomo C."/>
            <person name="Burger G."/>
            <person name="Gray M.W."/>
            <person name="Holland P.W.H."/>
            <person name="King N."/>
            <person name="Lang F.B.F."/>
            <person name="Roger A.J."/>
            <person name="Ruiz-Trillo I."/>
            <person name="Young S.K."/>
            <person name="Zeng Q."/>
            <person name="Gargeya S."/>
            <person name="Fitzgerald M."/>
            <person name="Haas B."/>
            <person name="Abouelleil A."/>
            <person name="Alvarado L."/>
            <person name="Arachchi H.M."/>
            <person name="Berlin A."/>
            <person name="Chapman S.B."/>
            <person name="Gearin G."/>
            <person name="Goldberg J."/>
            <person name="Griggs A."/>
            <person name="Gujja S."/>
            <person name="Hansen M."/>
            <person name="Heiman D."/>
            <person name="Howarth C."/>
            <person name="Larimer J."/>
            <person name="Lui A."/>
            <person name="MacDonald P.J.P."/>
            <person name="McCowen C."/>
            <person name="Montmayeur A."/>
            <person name="Murphy C."/>
            <person name="Neiman D."/>
            <person name="Pearson M."/>
            <person name="Priest M."/>
            <person name="Roberts A."/>
            <person name="Saif S."/>
            <person name="Shea T."/>
            <person name="Sisk P."/>
            <person name="Stolte C."/>
            <person name="Sykes S."/>
            <person name="Wortman J."/>
            <person name="Nusbaum C."/>
            <person name="Birren B."/>
        </authorList>
    </citation>
    <scope>NUCLEOTIDE SEQUENCE [LARGE SCALE GENOMIC DNA]</scope>
    <source>
        <strain evidence="2 3">ATCC 38327</strain>
    </source>
</reference>
<evidence type="ECO:0000259" key="1">
    <source>
        <dbReference type="Pfam" id="PF03109"/>
    </source>
</evidence>
<protein>
    <recommendedName>
        <fullName evidence="1">ABC1 atypical kinase-like domain-containing protein</fullName>
    </recommendedName>
</protein>
<reference evidence="3" key="2">
    <citation type="submission" date="2009-11" db="EMBL/GenBank/DDBJ databases">
        <title>The Genome Sequence of Allomyces macrogynus strain ATCC 38327.</title>
        <authorList>
            <consortium name="The Broad Institute Genome Sequencing Platform"/>
            <person name="Russ C."/>
            <person name="Cuomo C."/>
            <person name="Shea T."/>
            <person name="Young S.K."/>
            <person name="Zeng Q."/>
            <person name="Koehrsen M."/>
            <person name="Haas B."/>
            <person name="Borodovsky M."/>
            <person name="Guigo R."/>
            <person name="Alvarado L."/>
            <person name="Berlin A."/>
            <person name="Borenstein D."/>
            <person name="Chen Z."/>
            <person name="Engels R."/>
            <person name="Freedman E."/>
            <person name="Gellesch M."/>
            <person name="Goldberg J."/>
            <person name="Griggs A."/>
            <person name="Gujja S."/>
            <person name="Heiman D."/>
            <person name="Hepburn T."/>
            <person name="Howarth C."/>
            <person name="Jen D."/>
            <person name="Larson L."/>
            <person name="Lewis B."/>
            <person name="Mehta T."/>
            <person name="Park D."/>
            <person name="Pearson M."/>
            <person name="Roberts A."/>
            <person name="Saif S."/>
            <person name="Shenoy N."/>
            <person name="Sisk P."/>
            <person name="Stolte C."/>
            <person name="Sykes S."/>
            <person name="Walk T."/>
            <person name="White J."/>
            <person name="Yandava C."/>
            <person name="Burger G."/>
            <person name="Gray M.W."/>
            <person name="Holland P.W.H."/>
            <person name="King N."/>
            <person name="Lang F.B.F."/>
            <person name="Roger A.J."/>
            <person name="Ruiz-Trillo I."/>
            <person name="Lander E."/>
            <person name="Nusbaum C."/>
        </authorList>
    </citation>
    <scope>NUCLEOTIDE SEQUENCE [LARGE SCALE GENOMIC DNA]</scope>
    <source>
        <strain evidence="3">ATCC 38327</strain>
    </source>
</reference>
<dbReference type="STRING" id="578462.A0A0L0TA23"/>
<dbReference type="AlphaFoldDB" id="A0A0L0TA23"/>
<evidence type="ECO:0000313" key="3">
    <source>
        <dbReference type="Proteomes" id="UP000054350"/>
    </source>
</evidence>
<accession>A0A0L0TA23</accession>
<proteinExistence type="predicted"/>
<dbReference type="OMA" id="ETMFDTK"/>
<dbReference type="Pfam" id="PF03109">
    <property type="entry name" value="ABC1"/>
    <property type="match status" value="2"/>
</dbReference>
<dbReference type="Proteomes" id="UP000054350">
    <property type="component" value="Unassembled WGS sequence"/>
</dbReference>
<dbReference type="PANTHER" id="PTHR43173">
    <property type="entry name" value="ABC1 FAMILY PROTEIN"/>
    <property type="match status" value="1"/>
</dbReference>
<dbReference type="InterPro" id="IPR004147">
    <property type="entry name" value="ABC1_dom"/>
</dbReference>
<feature type="domain" description="ABC1 atypical kinase-like" evidence="1">
    <location>
        <begin position="146"/>
        <end position="324"/>
    </location>
</feature>
<feature type="domain" description="ABC1 atypical kinase-like" evidence="1">
    <location>
        <begin position="450"/>
        <end position="525"/>
    </location>
</feature>